<dbReference type="HAMAP" id="MF_00454">
    <property type="entry name" value="FluC"/>
    <property type="match status" value="1"/>
</dbReference>
<keyword evidence="10" id="KW-0813">Transport</keyword>
<organism evidence="11 12">
    <name type="scientific">Saccharothrix lopnurensis</name>
    <dbReference type="NCBI Taxonomy" id="1670621"/>
    <lineage>
        <taxon>Bacteria</taxon>
        <taxon>Bacillati</taxon>
        <taxon>Actinomycetota</taxon>
        <taxon>Actinomycetes</taxon>
        <taxon>Pseudonocardiales</taxon>
        <taxon>Pseudonocardiaceae</taxon>
        <taxon>Saccharothrix</taxon>
    </lineage>
</organism>
<proteinExistence type="inferred from homology"/>
<protein>
    <recommendedName>
        <fullName evidence="10">Fluoride-specific ion channel FluC</fullName>
    </recommendedName>
</protein>
<evidence type="ECO:0000256" key="3">
    <source>
        <dbReference type="ARBA" id="ARBA00022692"/>
    </source>
</evidence>
<evidence type="ECO:0000256" key="1">
    <source>
        <dbReference type="ARBA" id="ARBA00004651"/>
    </source>
</evidence>
<comment type="function">
    <text evidence="9 10">Fluoride-specific ion channel. Important for reducing fluoride concentration in the cell, thus reducing its toxicity.</text>
</comment>
<comment type="similarity">
    <text evidence="7 10">Belongs to the fluoride channel Fluc/FEX (TC 1.A.43) family.</text>
</comment>
<evidence type="ECO:0000256" key="5">
    <source>
        <dbReference type="ARBA" id="ARBA00023136"/>
    </source>
</evidence>
<keyword evidence="2 10" id="KW-1003">Cell membrane</keyword>
<evidence type="ECO:0000256" key="9">
    <source>
        <dbReference type="ARBA" id="ARBA00049940"/>
    </source>
</evidence>
<gene>
    <name evidence="10 11" type="primary">crcB</name>
    <name evidence="10" type="synonym">fluC</name>
    <name evidence="11" type="ORF">ACFP3R_14740</name>
</gene>
<dbReference type="NCBIfam" id="TIGR00494">
    <property type="entry name" value="crcB"/>
    <property type="match status" value="1"/>
</dbReference>
<evidence type="ECO:0000313" key="11">
    <source>
        <dbReference type="EMBL" id="MFC6090540.1"/>
    </source>
</evidence>
<keyword evidence="6 10" id="KW-0407">Ion channel</keyword>
<feature type="binding site" evidence="10">
    <location>
        <position position="63"/>
    </location>
    <ligand>
        <name>Na(+)</name>
        <dbReference type="ChEBI" id="CHEBI:29101"/>
        <note>structural</note>
    </ligand>
</feature>
<dbReference type="InterPro" id="IPR003691">
    <property type="entry name" value="FluC"/>
</dbReference>
<evidence type="ECO:0000313" key="12">
    <source>
        <dbReference type="Proteomes" id="UP001596220"/>
    </source>
</evidence>
<dbReference type="RefSeq" id="WP_380636482.1">
    <property type="nucleotide sequence ID" value="NZ_JBHSQO010000013.1"/>
</dbReference>
<feature type="binding site" evidence="10">
    <location>
        <position position="66"/>
    </location>
    <ligand>
        <name>Na(+)</name>
        <dbReference type="ChEBI" id="CHEBI:29101"/>
        <note>structural</note>
    </ligand>
</feature>
<evidence type="ECO:0000256" key="6">
    <source>
        <dbReference type="ARBA" id="ARBA00023303"/>
    </source>
</evidence>
<evidence type="ECO:0000256" key="8">
    <source>
        <dbReference type="ARBA" id="ARBA00035585"/>
    </source>
</evidence>
<name>A0ABW1P5B5_9PSEU</name>
<dbReference type="EMBL" id="JBHSQO010000013">
    <property type="protein sequence ID" value="MFC6090540.1"/>
    <property type="molecule type" value="Genomic_DNA"/>
</dbReference>
<accession>A0ABW1P5B5</accession>
<keyword evidence="10" id="KW-0915">Sodium</keyword>
<comment type="caution">
    <text evidence="11">The sequence shown here is derived from an EMBL/GenBank/DDBJ whole genome shotgun (WGS) entry which is preliminary data.</text>
</comment>
<evidence type="ECO:0000256" key="7">
    <source>
        <dbReference type="ARBA" id="ARBA00035120"/>
    </source>
</evidence>
<dbReference type="Pfam" id="PF02537">
    <property type="entry name" value="CRCB"/>
    <property type="match status" value="1"/>
</dbReference>
<dbReference type="Proteomes" id="UP001596220">
    <property type="component" value="Unassembled WGS sequence"/>
</dbReference>
<keyword evidence="4 10" id="KW-1133">Transmembrane helix</keyword>
<keyword evidence="5 10" id="KW-0472">Membrane</keyword>
<keyword evidence="12" id="KW-1185">Reference proteome</keyword>
<comment type="catalytic activity">
    <reaction evidence="8">
        <text>fluoride(in) = fluoride(out)</text>
        <dbReference type="Rhea" id="RHEA:76159"/>
        <dbReference type="ChEBI" id="CHEBI:17051"/>
    </reaction>
    <physiologicalReaction direction="left-to-right" evidence="8">
        <dbReference type="Rhea" id="RHEA:76160"/>
    </physiologicalReaction>
</comment>
<evidence type="ECO:0000256" key="2">
    <source>
        <dbReference type="ARBA" id="ARBA00022475"/>
    </source>
</evidence>
<comment type="activity regulation">
    <text evidence="10">Na(+) is not transported, but it plays an essential structural role and its presence is essential for fluoride channel function.</text>
</comment>
<sequence length="110" mass="11065">MTPVLVFAGAAVGAVLRYLVGRALRRSFPWATLLVNVVGSFVLGLVAGSAPAVAALVGTGFCGGLTTFSTFSWETVALVEEGRAGRALANVALSVVVGVAAAGLGYRLGR</sequence>
<comment type="caution">
    <text evidence="10">Lacks conserved residue(s) required for the propagation of feature annotation.</text>
</comment>
<keyword evidence="10" id="KW-0406">Ion transport</keyword>
<evidence type="ECO:0000256" key="4">
    <source>
        <dbReference type="ARBA" id="ARBA00022989"/>
    </source>
</evidence>
<keyword evidence="3 10" id="KW-0812">Transmembrane</keyword>
<dbReference type="PANTHER" id="PTHR28259:SF1">
    <property type="entry name" value="FLUORIDE EXPORT PROTEIN 1-RELATED"/>
    <property type="match status" value="1"/>
</dbReference>
<evidence type="ECO:0000256" key="10">
    <source>
        <dbReference type="HAMAP-Rule" id="MF_00454"/>
    </source>
</evidence>
<reference evidence="12" key="1">
    <citation type="journal article" date="2019" name="Int. J. Syst. Evol. Microbiol.">
        <title>The Global Catalogue of Microorganisms (GCM) 10K type strain sequencing project: providing services to taxonomists for standard genome sequencing and annotation.</title>
        <authorList>
            <consortium name="The Broad Institute Genomics Platform"/>
            <consortium name="The Broad Institute Genome Sequencing Center for Infectious Disease"/>
            <person name="Wu L."/>
            <person name="Ma J."/>
        </authorList>
    </citation>
    <scope>NUCLEOTIDE SEQUENCE [LARGE SCALE GENOMIC DNA]</scope>
    <source>
        <strain evidence="12">CGMCC 4.7246</strain>
    </source>
</reference>
<feature type="transmembrane region" description="Helical" evidence="10">
    <location>
        <begin position="85"/>
        <end position="106"/>
    </location>
</feature>
<comment type="subcellular location">
    <subcellularLocation>
        <location evidence="1 10">Cell membrane</location>
        <topology evidence="1 10">Multi-pass membrane protein</topology>
    </subcellularLocation>
</comment>
<feature type="transmembrane region" description="Helical" evidence="10">
    <location>
        <begin position="27"/>
        <end position="46"/>
    </location>
</feature>
<dbReference type="PANTHER" id="PTHR28259">
    <property type="entry name" value="FLUORIDE EXPORT PROTEIN 1-RELATED"/>
    <property type="match status" value="1"/>
</dbReference>
<keyword evidence="10" id="KW-0479">Metal-binding</keyword>